<keyword evidence="8" id="KW-0812">Transmembrane</keyword>
<dbReference type="GO" id="GO:0046872">
    <property type="term" value="F:metal ion binding"/>
    <property type="evidence" value="ECO:0007669"/>
    <property type="project" value="UniProtKB-KW"/>
</dbReference>
<dbReference type="AlphaFoldDB" id="A0A4C1Y4N7"/>
<reference evidence="10 11" key="1">
    <citation type="journal article" date="2019" name="Commun. Biol.">
        <title>The bagworm genome reveals a unique fibroin gene that provides high tensile strength.</title>
        <authorList>
            <person name="Kono N."/>
            <person name="Nakamura H."/>
            <person name="Ohtoshi R."/>
            <person name="Tomita M."/>
            <person name="Numata K."/>
            <person name="Arakawa K."/>
        </authorList>
    </citation>
    <scope>NUCLEOTIDE SEQUENCE [LARGE SCALE GENOMIC DNA]</scope>
</reference>
<dbReference type="PANTHER" id="PTHR22930:SF284">
    <property type="entry name" value="DDE TNP4 DOMAIN-CONTAINING PROTEIN"/>
    <property type="match status" value="1"/>
</dbReference>
<evidence type="ECO:0000313" key="11">
    <source>
        <dbReference type="Proteomes" id="UP000299102"/>
    </source>
</evidence>
<protein>
    <submittedName>
        <fullName evidence="10">Protein ALP1-like</fullName>
    </submittedName>
</protein>
<dbReference type="InterPro" id="IPR027806">
    <property type="entry name" value="HARBI1_dom"/>
</dbReference>
<dbReference type="Proteomes" id="UP000299102">
    <property type="component" value="Unassembled WGS sequence"/>
</dbReference>
<dbReference type="OrthoDB" id="2668416at2759"/>
<evidence type="ECO:0000256" key="3">
    <source>
        <dbReference type="ARBA" id="ARBA00006958"/>
    </source>
</evidence>
<comment type="cofactor">
    <cofactor evidence="1">
        <name>a divalent metal cation</name>
        <dbReference type="ChEBI" id="CHEBI:60240"/>
    </cofactor>
</comment>
<keyword evidence="6" id="KW-0378">Hydrolase</keyword>
<keyword evidence="11" id="KW-1185">Reference proteome</keyword>
<keyword evidence="8" id="KW-1133">Transmembrane helix</keyword>
<keyword evidence="4" id="KW-0540">Nuclease</keyword>
<keyword evidence="7" id="KW-0539">Nucleus</keyword>
<feature type="domain" description="DDE Tnp4" evidence="9">
    <location>
        <begin position="131"/>
        <end position="294"/>
    </location>
</feature>
<sequence>MLTEEADFKNYVQLDLKQFQELLGLVTPLIEKKNTNMMEATPPFQRLSITLRIIFLLKIVHVLLIILLEVMHVLLVMWQLLRWKFRILPLRIAYKIPRRWSAALPQTAEEWQQVAKNFESQWNAPHVIGAIDGKHVEIKKPPGSGSYYYNYKKTFSIVLMAVVNANYEFIMIDVGTNGRVSDGGVLQNTTFGQRLKNNALNIPPPALLPGSSRKLPYFFVGDDAFPMSQNLMKPYSQTGLTKEKRICNYRISRARRMVESVFGILTTRFGVFQRAFPFDPIKVRKIVLTCYLHNFLRKSRSYLSPSFMFREDNESGIINPPPQEVFQLTTLENINKKNSLNIAKQARDEYCGFCNNEGAVSLAR</sequence>
<dbReference type="Pfam" id="PF13359">
    <property type="entry name" value="DDE_Tnp_4"/>
    <property type="match status" value="1"/>
</dbReference>
<dbReference type="GO" id="GO:0016787">
    <property type="term" value="F:hydrolase activity"/>
    <property type="evidence" value="ECO:0007669"/>
    <property type="project" value="UniProtKB-KW"/>
</dbReference>
<accession>A0A4C1Y4N7</accession>
<gene>
    <name evidence="10" type="ORF">EVAR_53542_1</name>
</gene>
<name>A0A4C1Y4N7_EUMVA</name>
<dbReference type="EMBL" id="BGZK01001088">
    <property type="protein sequence ID" value="GBP70878.1"/>
    <property type="molecule type" value="Genomic_DNA"/>
</dbReference>
<evidence type="ECO:0000313" key="10">
    <source>
        <dbReference type="EMBL" id="GBP70878.1"/>
    </source>
</evidence>
<proteinExistence type="inferred from homology"/>
<keyword evidence="8" id="KW-0472">Membrane</keyword>
<evidence type="ECO:0000256" key="6">
    <source>
        <dbReference type="ARBA" id="ARBA00022801"/>
    </source>
</evidence>
<evidence type="ECO:0000259" key="9">
    <source>
        <dbReference type="Pfam" id="PF13359"/>
    </source>
</evidence>
<dbReference type="GO" id="GO:0004518">
    <property type="term" value="F:nuclease activity"/>
    <property type="evidence" value="ECO:0007669"/>
    <property type="project" value="UniProtKB-KW"/>
</dbReference>
<comment type="caution">
    <text evidence="10">The sequence shown here is derived from an EMBL/GenBank/DDBJ whole genome shotgun (WGS) entry which is preliminary data.</text>
</comment>
<evidence type="ECO:0000256" key="7">
    <source>
        <dbReference type="ARBA" id="ARBA00023242"/>
    </source>
</evidence>
<evidence type="ECO:0000256" key="5">
    <source>
        <dbReference type="ARBA" id="ARBA00022723"/>
    </source>
</evidence>
<evidence type="ECO:0000256" key="4">
    <source>
        <dbReference type="ARBA" id="ARBA00022722"/>
    </source>
</evidence>
<keyword evidence="5" id="KW-0479">Metal-binding</keyword>
<evidence type="ECO:0000256" key="1">
    <source>
        <dbReference type="ARBA" id="ARBA00001968"/>
    </source>
</evidence>
<evidence type="ECO:0000256" key="2">
    <source>
        <dbReference type="ARBA" id="ARBA00004123"/>
    </source>
</evidence>
<dbReference type="PANTHER" id="PTHR22930">
    <property type="match status" value="1"/>
</dbReference>
<dbReference type="InterPro" id="IPR045249">
    <property type="entry name" value="HARBI1-like"/>
</dbReference>
<evidence type="ECO:0000256" key="8">
    <source>
        <dbReference type="SAM" id="Phobius"/>
    </source>
</evidence>
<dbReference type="STRING" id="151549.A0A4C1Y4N7"/>
<comment type="subcellular location">
    <subcellularLocation>
        <location evidence="2">Nucleus</location>
    </subcellularLocation>
</comment>
<feature type="transmembrane region" description="Helical" evidence="8">
    <location>
        <begin position="53"/>
        <end position="81"/>
    </location>
</feature>
<comment type="similarity">
    <text evidence="3">Belongs to the HARBI1 family.</text>
</comment>
<organism evidence="10 11">
    <name type="scientific">Eumeta variegata</name>
    <name type="common">Bagworm moth</name>
    <name type="synonym">Eumeta japonica</name>
    <dbReference type="NCBI Taxonomy" id="151549"/>
    <lineage>
        <taxon>Eukaryota</taxon>
        <taxon>Metazoa</taxon>
        <taxon>Ecdysozoa</taxon>
        <taxon>Arthropoda</taxon>
        <taxon>Hexapoda</taxon>
        <taxon>Insecta</taxon>
        <taxon>Pterygota</taxon>
        <taxon>Neoptera</taxon>
        <taxon>Endopterygota</taxon>
        <taxon>Lepidoptera</taxon>
        <taxon>Glossata</taxon>
        <taxon>Ditrysia</taxon>
        <taxon>Tineoidea</taxon>
        <taxon>Psychidae</taxon>
        <taxon>Oiketicinae</taxon>
        <taxon>Eumeta</taxon>
    </lineage>
</organism>
<dbReference type="GO" id="GO:0005634">
    <property type="term" value="C:nucleus"/>
    <property type="evidence" value="ECO:0007669"/>
    <property type="project" value="UniProtKB-SubCell"/>
</dbReference>